<gene>
    <name evidence="3" type="ORF">SAMN05216272_10199</name>
</gene>
<dbReference type="NCBIfam" id="TIGR02713">
    <property type="entry name" value="allophanate_hyd"/>
    <property type="match status" value="1"/>
</dbReference>
<dbReference type="InterPro" id="IPR023631">
    <property type="entry name" value="Amidase_dom"/>
</dbReference>
<dbReference type="SUPFAM" id="SSF75304">
    <property type="entry name" value="Amidase signature (AS) enzymes"/>
    <property type="match status" value="1"/>
</dbReference>
<dbReference type="Gene3D" id="3.10.490.10">
    <property type="entry name" value="Gamma-glutamyl cyclotransferase-like"/>
    <property type="match status" value="1"/>
</dbReference>
<accession>A0A1G8BJR4</accession>
<keyword evidence="4" id="KW-1185">Reference proteome</keyword>
<sequence length="602" mass="63938">MSQAFDLRLATLRAIYRDGRSTPRQLIAGLRDKAAALNPDYHLFLHLLSLDELEPYLAALDGQSPETLPLYGIPFAIKDNIDLAGIPTTAACPAFAYTPNESASLVQRLIELGAVPLGKTNLDQFATGLNGTRSPYGECRNSVLPEYPSGGSSAGSSLAVALGVASFALGTDTAGSGRVPAALNNLVGLKPSKGLLSNHGLLPACRSLDSITFFTASAAEASELLALSARHDPLDAYSRRNPLWNDGSAFGTPRPFRFGVPRGADLEFFGCAEGPALFEQAIAQLRALGGEAVTVDFSPFLEAARLLYEGPWVAERYSVVGELIERDPEAVLPVIRAVLEKAPGASAVEAFRAQYRLQELKAQCDAVLAELDCVLTPTIGRPVTLAELHAEPVRRNAELGYYTNFMNLLDYAAVALPSAFMANGLPWGLTLFGRVFTDQYLLSLGDALQRHSGLPLIGGNALATPAPAGTARNDRARLVVCGAHLDGLALNGQLRQRGARLLEATRSAPAYKLYALAGGPPLRPGMLRVAEGGQAIDVEVWELPSAELGSFLTGIPAPLGLGKVELHDGRWETGFICDAWGLDGAEDISAFGGWRAWLASRA</sequence>
<dbReference type="GO" id="GO:0016787">
    <property type="term" value="F:hydrolase activity"/>
    <property type="evidence" value="ECO:0007669"/>
    <property type="project" value="UniProtKB-KW"/>
</dbReference>
<reference evidence="4" key="1">
    <citation type="submission" date="2016-10" db="EMBL/GenBank/DDBJ databases">
        <authorList>
            <person name="Varghese N."/>
            <person name="Submissions S."/>
        </authorList>
    </citation>
    <scope>NUCLEOTIDE SEQUENCE [LARGE SCALE GENOMIC DNA]</scope>
    <source>
        <strain evidence="4">CCM 7469</strain>
    </source>
</reference>
<dbReference type="RefSeq" id="WP_090259716.1">
    <property type="nucleotide sequence ID" value="NZ_FNDS01000001.1"/>
</dbReference>
<feature type="domain" description="Allophanate hydrolase C-terminal" evidence="2">
    <location>
        <begin position="477"/>
        <end position="599"/>
    </location>
</feature>
<dbReference type="OrthoDB" id="8872210at2"/>
<dbReference type="Pfam" id="PF01425">
    <property type="entry name" value="Amidase"/>
    <property type="match status" value="1"/>
</dbReference>
<dbReference type="Pfam" id="PF21986">
    <property type="entry name" value="AH_C"/>
    <property type="match status" value="1"/>
</dbReference>
<proteinExistence type="predicted"/>
<dbReference type="AlphaFoldDB" id="A0A1G8BJR4"/>
<evidence type="ECO:0000313" key="4">
    <source>
        <dbReference type="Proteomes" id="UP000199636"/>
    </source>
</evidence>
<name>A0A1G8BJR4_9PSED</name>
<dbReference type="PANTHER" id="PTHR11895">
    <property type="entry name" value="TRANSAMIDASE"/>
    <property type="match status" value="1"/>
</dbReference>
<keyword evidence="3" id="KW-0378">Hydrolase</keyword>
<dbReference type="PANTHER" id="PTHR11895:SF169">
    <property type="entry name" value="GLUTAMYL-TRNA(GLN) AMIDOTRANSFERASE"/>
    <property type="match status" value="1"/>
</dbReference>
<dbReference type="InterPro" id="IPR000120">
    <property type="entry name" value="Amidase"/>
</dbReference>
<dbReference type="STRING" id="428992.SAMN05216272_10199"/>
<dbReference type="EMBL" id="FNDS01000001">
    <property type="protein sequence ID" value="SDH33467.1"/>
    <property type="molecule type" value="Genomic_DNA"/>
</dbReference>
<dbReference type="InterPro" id="IPR036928">
    <property type="entry name" value="AS_sf"/>
</dbReference>
<dbReference type="Proteomes" id="UP000199636">
    <property type="component" value="Unassembled WGS sequence"/>
</dbReference>
<dbReference type="InterPro" id="IPR014085">
    <property type="entry name" value="Allophanate_hydrolase"/>
</dbReference>
<evidence type="ECO:0000259" key="2">
    <source>
        <dbReference type="Pfam" id="PF21986"/>
    </source>
</evidence>
<dbReference type="NCBIfam" id="NF006043">
    <property type="entry name" value="PRK08186.1"/>
    <property type="match status" value="1"/>
</dbReference>
<evidence type="ECO:0000313" key="3">
    <source>
        <dbReference type="EMBL" id="SDH33467.1"/>
    </source>
</evidence>
<organism evidence="3 4">
    <name type="scientific">Pseudomonas panipatensis</name>
    <dbReference type="NCBI Taxonomy" id="428992"/>
    <lineage>
        <taxon>Bacteria</taxon>
        <taxon>Pseudomonadati</taxon>
        <taxon>Pseudomonadota</taxon>
        <taxon>Gammaproteobacteria</taxon>
        <taxon>Pseudomonadales</taxon>
        <taxon>Pseudomonadaceae</taxon>
        <taxon>Pseudomonas</taxon>
    </lineage>
</organism>
<protein>
    <submittedName>
        <fullName evidence="3">Allophanate hydrolase</fullName>
    </submittedName>
</protein>
<feature type="domain" description="Amidase" evidence="1">
    <location>
        <begin position="30"/>
        <end position="442"/>
    </location>
</feature>
<evidence type="ECO:0000259" key="1">
    <source>
        <dbReference type="Pfam" id="PF01425"/>
    </source>
</evidence>
<dbReference type="Gene3D" id="1.20.58.1700">
    <property type="match status" value="1"/>
</dbReference>
<dbReference type="InterPro" id="IPR053844">
    <property type="entry name" value="AH_C"/>
</dbReference>
<dbReference type="Gene3D" id="3.90.1300.10">
    <property type="entry name" value="Amidase signature (AS) domain"/>
    <property type="match status" value="1"/>
</dbReference>